<keyword evidence="3" id="KW-1185">Reference proteome</keyword>
<organism evidence="2 3">
    <name type="scientific">Thermodesulfovibrio aggregans</name>
    <dbReference type="NCBI Taxonomy" id="86166"/>
    <lineage>
        <taxon>Bacteria</taxon>
        <taxon>Pseudomonadati</taxon>
        <taxon>Nitrospirota</taxon>
        <taxon>Thermodesulfovibrionia</taxon>
        <taxon>Thermodesulfovibrionales</taxon>
        <taxon>Thermodesulfovibrionaceae</taxon>
        <taxon>Thermodesulfovibrio</taxon>
    </lineage>
</organism>
<dbReference type="InterPro" id="IPR056906">
    <property type="entry name" value="ORF2/G2P_dom"/>
</dbReference>
<dbReference type="EMBL" id="BCNO01000002">
    <property type="protein sequence ID" value="GAQ95148.1"/>
    <property type="molecule type" value="Genomic_DNA"/>
</dbReference>
<protein>
    <recommendedName>
        <fullName evidence="1">Replication-associated protein ORF2/G2P domain-containing protein</fullName>
    </recommendedName>
</protein>
<dbReference type="OrthoDB" id="9129069at2"/>
<name>A0A0U9HQ45_9BACT</name>
<sequence>MSIKNNLEKYFMKKFKRARKSVLIALNTLKFYVNRGTHEMKLITLTFSDIIQFKNFIDNNGLNTYLTNLRIHIERQLSGRKDFFYIWVLEAQERGVPHYHLILVLPKGVSIKFPDKSNWHWGSSNIRTVSYHTFNVIVSYLSKSFKYKKHFKKIILNRFSKALFNFLTTAPYLLNLKRKIRIFGICQKLKTDLFFESLNFKDYLKILFKRKYGYNLIVLITRDIGKFILDIIVYDELHNVVDYSLENEFRNGFEYLVIIKKFAKRFI</sequence>
<gene>
    <name evidence="2" type="ORF">TAGGR_232</name>
</gene>
<evidence type="ECO:0000313" key="3">
    <source>
        <dbReference type="Proteomes" id="UP000054976"/>
    </source>
</evidence>
<reference evidence="3" key="1">
    <citation type="submission" date="2016-01" db="EMBL/GenBank/DDBJ databases">
        <title>Draft genome sequence of Thermodesulfovibrio aggregans strain TGE-P1.</title>
        <authorList>
            <person name="Sekiguchi Y."/>
            <person name="Ohashi A."/>
            <person name="Matsuura N."/>
            <person name="Tourlousse M.D."/>
        </authorList>
    </citation>
    <scope>NUCLEOTIDE SEQUENCE [LARGE SCALE GENOMIC DNA]</scope>
    <source>
        <strain evidence="3">TGE-P1</strain>
    </source>
</reference>
<comment type="caution">
    <text evidence="2">The sequence shown here is derived from an EMBL/GenBank/DDBJ whole genome shotgun (WGS) entry which is preliminary data.</text>
</comment>
<dbReference type="Proteomes" id="UP000054976">
    <property type="component" value="Unassembled WGS sequence"/>
</dbReference>
<dbReference type="Pfam" id="PF23343">
    <property type="entry name" value="REP_ORF2-G2P"/>
    <property type="match status" value="1"/>
</dbReference>
<evidence type="ECO:0000313" key="2">
    <source>
        <dbReference type="EMBL" id="GAQ95148.1"/>
    </source>
</evidence>
<evidence type="ECO:0000259" key="1">
    <source>
        <dbReference type="Pfam" id="PF23343"/>
    </source>
</evidence>
<proteinExistence type="predicted"/>
<feature type="domain" description="Replication-associated protein ORF2/G2P" evidence="1">
    <location>
        <begin position="42"/>
        <end position="144"/>
    </location>
</feature>
<dbReference type="RefSeq" id="WP_059176599.1">
    <property type="nucleotide sequence ID" value="NZ_BCNO01000002.1"/>
</dbReference>
<dbReference type="AlphaFoldDB" id="A0A0U9HQ45"/>
<accession>A0A0U9HQ45</accession>